<accession>A0A7M7QM74</accession>
<organism evidence="1 2">
    <name type="scientific">Nasonia vitripennis</name>
    <name type="common">Parasitic wasp</name>
    <dbReference type="NCBI Taxonomy" id="7425"/>
    <lineage>
        <taxon>Eukaryota</taxon>
        <taxon>Metazoa</taxon>
        <taxon>Ecdysozoa</taxon>
        <taxon>Arthropoda</taxon>
        <taxon>Hexapoda</taxon>
        <taxon>Insecta</taxon>
        <taxon>Pterygota</taxon>
        <taxon>Neoptera</taxon>
        <taxon>Endopterygota</taxon>
        <taxon>Hymenoptera</taxon>
        <taxon>Apocrita</taxon>
        <taxon>Proctotrupomorpha</taxon>
        <taxon>Chalcidoidea</taxon>
        <taxon>Pteromalidae</taxon>
        <taxon>Pteromalinae</taxon>
        <taxon>Nasonia</taxon>
    </lineage>
</organism>
<dbReference type="RefSeq" id="XP_031789071.1">
    <property type="nucleotide sequence ID" value="XM_031933211.2"/>
</dbReference>
<name>A0A7M7QM74_NASVI</name>
<proteinExistence type="predicted"/>
<dbReference type="GeneID" id="116418031"/>
<dbReference type="Proteomes" id="UP000002358">
    <property type="component" value="Unassembled WGS sequence"/>
</dbReference>
<dbReference type="KEGG" id="nvi:116418031"/>
<evidence type="ECO:0000313" key="2">
    <source>
        <dbReference type="Proteomes" id="UP000002358"/>
    </source>
</evidence>
<protein>
    <submittedName>
        <fullName evidence="1">Uncharacterized protein</fullName>
    </submittedName>
</protein>
<dbReference type="EnsemblMetazoa" id="XM_031933211">
    <property type="protein sequence ID" value="XP_031789071"/>
    <property type="gene ID" value="LOC116418031"/>
</dbReference>
<dbReference type="InParanoid" id="A0A7M7QM74"/>
<evidence type="ECO:0000313" key="1">
    <source>
        <dbReference type="EnsemblMetazoa" id="XP_031789071"/>
    </source>
</evidence>
<sequence length="423" mass="50321">MSSITKMRNIELFFLCIKKILNLQEQFKEDESLTDWLKMILGIWKLQTASKYKNEENVLNSETHCMRCMLNYKKIKSKFQCNQLLPLVIKLFVNLMKIDYKVDLALNQDTKNEYFEKYDLNENNAILHYQAKEQTPENRTHLIKFNLKNGLLLKVPIEFFSKKVSFIYTCSFDSLFELLLLLYQNHKGFRLFLYDSAYLLKNSFFSTIIKYANLTYNTEDIYFNRGLILYPYGKVLNDNIIDCSINIINLYENLWENQFTIQRQDKCLTCGYQKVVHLHVVSISYYSLSDLISNKSTFIDHCLKSIFSEHLKRCRKCKNITLTETFKFGCFVVVDIENVSMNMTHTSNVPLFIIYKEKKFELFGFIAFKPGCQDSYSHYYSYYYNKNQKLWGIKDDLKLLTEYREILDNLKIALIIFIDPTML</sequence>
<reference evidence="1" key="1">
    <citation type="submission" date="2021-01" db="UniProtKB">
        <authorList>
            <consortium name="EnsemblMetazoa"/>
        </authorList>
    </citation>
    <scope>IDENTIFICATION</scope>
</reference>
<dbReference type="AlphaFoldDB" id="A0A7M7QM74"/>
<keyword evidence="2" id="KW-1185">Reference proteome</keyword>